<dbReference type="InterPro" id="IPR032710">
    <property type="entry name" value="NTF2-like_dom_sf"/>
</dbReference>
<dbReference type="Pfam" id="PF10184">
    <property type="entry name" value="DUF2358"/>
    <property type="match status" value="1"/>
</dbReference>
<dbReference type="Proteomes" id="UP001346149">
    <property type="component" value="Unassembled WGS sequence"/>
</dbReference>
<reference evidence="1 2" key="1">
    <citation type="journal article" date="2023" name="Hortic Res">
        <title>Pangenome of water caltrop reveals structural variations and asymmetric subgenome divergence after allopolyploidization.</title>
        <authorList>
            <person name="Zhang X."/>
            <person name="Chen Y."/>
            <person name="Wang L."/>
            <person name="Yuan Y."/>
            <person name="Fang M."/>
            <person name="Shi L."/>
            <person name="Lu R."/>
            <person name="Comes H.P."/>
            <person name="Ma Y."/>
            <person name="Chen Y."/>
            <person name="Huang G."/>
            <person name="Zhou Y."/>
            <person name="Zheng Z."/>
            <person name="Qiu Y."/>
        </authorList>
    </citation>
    <scope>NUCLEOTIDE SEQUENCE [LARGE SCALE GENOMIC DNA]</scope>
    <source>
        <strain evidence="1">F231</strain>
    </source>
</reference>
<dbReference type="Gene3D" id="3.10.450.50">
    <property type="match status" value="1"/>
</dbReference>
<evidence type="ECO:0000313" key="2">
    <source>
        <dbReference type="Proteomes" id="UP001346149"/>
    </source>
</evidence>
<keyword evidence="2" id="KW-1185">Reference proteome</keyword>
<dbReference type="PANTHER" id="PTHR31094:SF2">
    <property type="entry name" value="RIKEN CDNA 2310061I04 GENE"/>
    <property type="match status" value="1"/>
</dbReference>
<dbReference type="EMBL" id="JAXQNO010000002">
    <property type="protein sequence ID" value="KAK4802138.1"/>
    <property type="molecule type" value="Genomic_DNA"/>
</dbReference>
<evidence type="ECO:0000313" key="1">
    <source>
        <dbReference type="EMBL" id="KAK4802138.1"/>
    </source>
</evidence>
<accession>A0AAN7M3V5</accession>
<dbReference type="AlphaFoldDB" id="A0AAN7M3V5"/>
<organism evidence="1 2">
    <name type="scientific">Trapa natans</name>
    <name type="common">Water chestnut</name>
    <dbReference type="NCBI Taxonomy" id="22666"/>
    <lineage>
        <taxon>Eukaryota</taxon>
        <taxon>Viridiplantae</taxon>
        <taxon>Streptophyta</taxon>
        <taxon>Embryophyta</taxon>
        <taxon>Tracheophyta</taxon>
        <taxon>Spermatophyta</taxon>
        <taxon>Magnoliopsida</taxon>
        <taxon>eudicotyledons</taxon>
        <taxon>Gunneridae</taxon>
        <taxon>Pentapetalae</taxon>
        <taxon>rosids</taxon>
        <taxon>malvids</taxon>
        <taxon>Myrtales</taxon>
        <taxon>Lythraceae</taxon>
        <taxon>Trapa</taxon>
    </lineage>
</organism>
<dbReference type="InterPro" id="IPR018790">
    <property type="entry name" value="DUF2358"/>
</dbReference>
<sequence length="277" mass="32407">MALPLVSPEISYSCDVRCLNLTTTNGNPSAVSNRRPKFLHFHGKYKGFKSEVRVHPSRMQDLETNVLGSELGDNMRPYGQISAPVKPDREEEEKRNFYLNVGYAIRTLREELPDLFHRELTLDIYRDDMVFKDPKNTFFGIDNYKLIFWGLRFHGRMLFRAMWVDIIRVWQPADDVVVVRWTVHGIPRVFWEGHGRFDGTSEYHFDKYGKIFEHRVDNMALNSQRRFRVLNVGELIQSVACPSTPKPTYFEWSSSACVPLPLHLHLHLYLMKMVGRG</sequence>
<dbReference type="PANTHER" id="PTHR31094">
    <property type="entry name" value="RIKEN CDNA 2310061I04 GENE"/>
    <property type="match status" value="1"/>
</dbReference>
<gene>
    <name evidence="1" type="ORF">SAY86_000341</name>
</gene>
<dbReference type="SUPFAM" id="SSF54427">
    <property type="entry name" value="NTF2-like"/>
    <property type="match status" value="1"/>
</dbReference>
<protein>
    <recommendedName>
        <fullName evidence="3">NTF2-like domain-containing protein</fullName>
    </recommendedName>
</protein>
<name>A0AAN7M3V5_TRANT</name>
<evidence type="ECO:0008006" key="3">
    <source>
        <dbReference type="Google" id="ProtNLM"/>
    </source>
</evidence>
<proteinExistence type="predicted"/>
<comment type="caution">
    <text evidence="1">The sequence shown here is derived from an EMBL/GenBank/DDBJ whole genome shotgun (WGS) entry which is preliminary data.</text>
</comment>